<evidence type="ECO:0000313" key="4">
    <source>
        <dbReference type="EMBL" id="CTQ49254.1"/>
    </source>
</evidence>
<reference evidence="4 5" key="1">
    <citation type="submission" date="2015-07" db="EMBL/GenBank/DDBJ databases">
        <authorList>
            <person name="Noorani M."/>
        </authorList>
    </citation>
    <scope>NUCLEOTIDE SEQUENCE [LARGE SCALE GENOMIC DNA]</scope>
    <source>
        <strain evidence="4 5">CECT 7802</strain>
    </source>
</reference>
<evidence type="ECO:0000313" key="5">
    <source>
        <dbReference type="Proteomes" id="UP000049222"/>
    </source>
</evidence>
<organism evidence="4 5">
    <name type="scientific">Jannaschia donghaensis</name>
    <dbReference type="NCBI Taxonomy" id="420998"/>
    <lineage>
        <taxon>Bacteria</taxon>
        <taxon>Pseudomonadati</taxon>
        <taxon>Pseudomonadota</taxon>
        <taxon>Alphaproteobacteria</taxon>
        <taxon>Rhodobacterales</taxon>
        <taxon>Roseobacteraceae</taxon>
        <taxon>Jannaschia</taxon>
    </lineage>
</organism>
<feature type="domain" description="Transglycosylase SLT" evidence="3">
    <location>
        <begin position="43"/>
        <end position="136"/>
    </location>
</feature>
<comment type="similarity">
    <text evidence="1">Belongs to the virb1 family.</text>
</comment>
<dbReference type="OrthoDB" id="9788661at2"/>
<dbReference type="EMBL" id="CXSU01000011">
    <property type="protein sequence ID" value="CTQ49254.1"/>
    <property type="molecule type" value="Genomic_DNA"/>
</dbReference>
<dbReference type="Gene3D" id="1.10.530.10">
    <property type="match status" value="1"/>
</dbReference>
<evidence type="ECO:0000256" key="1">
    <source>
        <dbReference type="ARBA" id="ARBA00009387"/>
    </source>
</evidence>
<name>A0A0M6YH60_9RHOB</name>
<evidence type="ECO:0000259" key="3">
    <source>
        <dbReference type="Pfam" id="PF01464"/>
    </source>
</evidence>
<dbReference type="Pfam" id="PF01464">
    <property type="entry name" value="SLT"/>
    <property type="match status" value="1"/>
</dbReference>
<dbReference type="PROSITE" id="PS51257">
    <property type="entry name" value="PROKAR_LIPOPROTEIN"/>
    <property type="match status" value="1"/>
</dbReference>
<feature type="chain" id="PRO_5005807864" evidence="2">
    <location>
        <begin position="19"/>
        <end position="201"/>
    </location>
</feature>
<keyword evidence="5" id="KW-1185">Reference proteome</keyword>
<dbReference type="AlphaFoldDB" id="A0A0M6YH60"/>
<gene>
    <name evidence="4" type="ORF">JDO7802_01267</name>
</gene>
<sequence length="201" mass="21979">MLRLLLPIVLLLSACASAPPPQDPAAQTAVALYPGETPAIRALVNKWADVYDIPASLVHKVIQRESDYRPKARNGPYWGMMQILPATARGVNFRGEPSQLLDAETHLKYAGRYLRGAWMLSDGNEQAAVMWYARGYYYEAKRQGLLYETGLRGDMWGKVDRGEAAMVPIDDAGNPLPQVAEAPVCRRASGFAGVLGAETCS</sequence>
<feature type="signal peptide" evidence="2">
    <location>
        <begin position="1"/>
        <end position="18"/>
    </location>
</feature>
<dbReference type="RefSeq" id="WP_083481049.1">
    <property type="nucleotide sequence ID" value="NZ_CXSU01000011.1"/>
</dbReference>
<proteinExistence type="inferred from homology"/>
<dbReference type="InterPro" id="IPR008258">
    <property type="entry name" value="Transglycosylase_SLT_dom_1"/>
</dbReference>
<dbReference type="Proteomes" id="UP000049222">
    <property type="component" value="Unassembled WGS sequence"/>
</dbReference>
<dbReference type="InterPro" id="IPR023346">
    <property type="entry name" value="Lysozyme-like_dom_sf"/>
</dbReference>
<dbReference type="STRING" id="420998.JDO7802_01267"/>
<keyword evidence="2" id="KW-0732">Signal</keyword>
<accession>A0A0M6YH60</accession>
<dbReference type="SUPFAM" id="SSF53955">
    <property type="entry name" value="Lysozyme-like"/>
    <property type="match status" value="1"/>
</dbReference>
<protein>
    <submittedName>
        <fullName evidence="4">Transglycosylase SLT domain protein</fullName>
    </submittedName>
</protein>
<evidence type="ECO:0000256" key="2">
    <source>
        <dbReference type="SAM" id="SignalP"/>
    </source>
</evidence>